<gene>
    <name evidence="2" type="ORF">AB852_17625</name>
</gene>
<sequence>MPGAGGEPDSFGIAVPGTWTRYDLPEDGTPPACAEIRRGTAVSGPGGLDGPGRPGGVPGGPGGGRSDEGVSGARRILEGARRRGALYAAGTTPSDGSEPLTAGVMIFSVTPPPGKAASAHALARRFPAAGRQWARGGARTFSTETLPRVGPVRRLMGVEEGELADGAPYRLLVMHTVVPVPGSRRVLVVLCFSPDLPLVVRVHELFDTVTATFSFGYGPPTATG</sequence>
<dbReference type="AlphaFoldDB" id="A0A1Q4V790"/>
<comment type="caution">
    <text evidence="2">The sequence shown here is derived from an EMBL/GenBank/DDBJ whole genome shotgun (WGS) entry which is preliminary data.</text>
</comment>
<accession>A0A1Q4V790</accession>
<organism evidence="2 3">
    <name type="scientific">Streptomyces uncialis</name>
    <dbReference type="NCBI Taxonomy" id="1048205"/>
    <lineage>
        <taxon>Bacteria</taxon>
        <taxon>Bacillati</taxon>
        <taxon>Actinomycetota</taxon>
        <taxon>Actinomycetes</taxon>
        <taxon>Kitasatosporales</taxon>
        <taxon>Streptomycetaceae</taxon>
        <taxon>Streptomyces</taxon>
    </lineage>
</organism>
<dbReference type="Proteomes" id="UP000186455">
    <property type="component" value="Unassembled WGS sequence"/>
</dbReference>
<dbReference type="EMBL" id="LFBV01000004">
    <property type="protein sequence ID" value="OKH93713.1"/>
    <property type="molecule type" value="Genomic_DNA"/>
</dbReference>
<feature type="compositionally biased region" description="Gly residues" evidence="1">
    <location>
        <begin position="44"/>
        <end position="64"/>
    </location>
</feature>
<feature type="region of interest" description="Disordered" evidence="1">
    <location>
        <begin position="1"/>
        <end position="70"/>
    </location>
</feature>
<reference evidence="2 3" key="1">
    <citation type="submission" date="2015-06" db="EMBL/GenBank/DDBJ databases">
        <title>Cloning and characterization of the uncialamcin biosynthetic gene cluster.</title>
        <authorList>
            <person name="Yan X."/>
            <person name="Huang T."/>
            <person name="Ge H."/>
            <person name="Shen B."/>
        </authorList>
    </citation>
    <scope>NUCLEOTIDE SEQUENCE [LARGE SCALE GENOMIC DNA]</scope>
    <source>
        <strain evidence="2 3">DCA2648</strain>
    </source>
</reference>
<protein>
    <submittedName>
        <fullName evidence="2">Uncharacterized protein</fullName>
    </submittedName>
</protein>
<keyword evidence="3" id="KW-1185">Reference proteome</keyword>
<evidence type="ECO:0000313" key="3">
    <source>
        <dbReference type="Proteomes" id="UP000186455"/>
    </source>
</evidence>
<evidence type="ECO:0000256" key="1">
    <source>
        <dbReference type="SAM" id="MobiDB-lite"/>
    </source>
</evidence>
<proteinExistence type="predicted"/>
<evidence type="ECO:0000313" key="2">
    <source>
        <dbReference type="EMBL" id="OKH93713.1"/>
    </source>
</evidence>
<name>A0A1Q4V790_9ACTN</name>